<evidence type="ECO:0000256" key="1">
    <source>
        <dbReference type="ARBA" id="ARBA00000807"/>
    </source>
</evidence>
<sequence length="506" mass="59409">MVKRICDALLIAVEYSRTNILYTYIISTILCPSWKNFRQLNKQTEDFKMSSANYEFDIKYGILNSRTPRHSLISARYKQSFAYFVLRYRLPHNLAEIILHLSENLDILVSQNGEESRGDFAKVIYRISQLKYRLEHDGPFHQFSGAEPDKDFWNNFLLNLEEGQNTFFSTCFLYAECYVFRRLICYLENTKTLKAFDYYVMKKHKSLLAFLSTIEIILFGIRTVQTSDDVLRFLLRLNLWGNQCDISADTEKYNVKRKGPFEHLRAYEKNIIIDSTTSVINSFKSADHTKPVQVDFICDNAGYELVVDFILAHYLLESKLVDKVRFHMKAVPWFVTDATITDFHWTLQQLKKQAGRCTQEYARIWLQNLNEGKFEIAEADYFWTSPYEFYRMRDVRPDLYEQLTHAHMIIIKGDCNYRKLIGDFRWDASEPFITCIRGFQPANICSLRIIKTEIICGMSPGKNEDLAKKNKDWMLSGEYGTIQFIEKNYCGCPNTTSDSLEYSIIN</sequence>
<evidence type="ECO:0000256" key="6">
    <source>
        <dbReference type="ARBA" id="ARBA00022801"/>
    </source>
</evidence>
<dbReference type="EC" id="2.1.1.-" evidence="10"/>
<gene>
    <name evidence="13" type="primary">LOC105228177</name>
</gene>
<dbReference type="InterPro" id="IPR036075">
    <property type="entry name" value="ARMT-1-like_metal-bd_sf"/>
</dbReference>
<evidence type="ECO:0000256" key="3">
    <source>
        <dbReference type="ARBA" id="ARBA00009519"/>
    </source>
</evidence>
<accession>A0A6I9V8L5</accession>
<name>A0A6I9V8L5_BACDO</name>
<dbReference type="InterPro" id="IPR002791">
    <property type="entry name" value="ARMT1-like_metal-bd"/>
</dbReference>
<keyword evidence="10" id="KW-0808">Transferase</keyword>
<comment type="function">
    <text evidence="8 10">Metal-dependent phosphatase that shows phosphatase activity against several substrates, including fructose-1-phosphate and fructose-6-phosphate. Its preference for fructose-1-phosphate, a strong glycating agent that causes DNA damage rather than a canonical yeast metabolite, suggests a damage-control function in hexose phosphate metabolism. Has also been shown to have O-methyltransferase activity that methylates glutamate residues of target proteins to form gamma-glutamyl methyl ester residues. Possibly methylates PCNA, suggesting it is involved in the DNA damage response.</text>
</comment>
<dbReference type="PANTHER" id="PTHR12260">
    <property type="entry name" value="DAMAGE-CONTROL PHOSPHATASE ARMT1"/>
    <property type="match status" value="1"/>
</dbReference>
<comment type="catalytic activity">
    <reaction evidence="1 10">
        <text>L-glutamyl-[protein] + S-adenosyl-L-methionine = [protein]-L-glutamate 5-O-methyl ester + S-adenosyl-L-homocysteine</text>
        <dbReference type="Rhea" id="RHEA:24452"/>
        <dbReference type="Rhea" id="RHEA-COMP:10208"/>
        <dbReference type="Rhea" id="RHEA-COMP:10311"/>
        <dbReference type="ChEBI" id="CHEBI:29973"/>
        <dbReference type="ChEBI" id="CHEBI:57856"/>
        <dbReference type="ChEBI" id="CHEBI:59789"/>
        <dbReference type="ChEBI" id="CHEBI:82795"/>
    </reaction>
</comment>
<comment type="domain">
    <text evidence="10">Subfamily III proteins have a conserved RTxK motif about 40-50 residues from the C-terminus; the threonine may be replaced by serine or cysteine.</text>
</comment>
<evidence type="ECO:0000256" key="4">
    <source>
        <dbReference type="ARBA" id="ARBA00022596"/>
    </source>
</evidence>
<dbReference type="GO" id="GO:0006974">
    <property type="term" value="P:DNA damage response"/>
    <property type="evidence" value="ECO:0007669"/>
    <property type="project" value="TreeGrafter"/>
</dbReference>
<keyword evidence="6 10" id="KW-0378">Hydrolase</keyword>
<proteinExistence type="inferred from homology"/>
<evidence type="ECO:0000256" key="10">
    <source>
        <dbReference type="RuleBase" id="RU367030"/>
    </source>
</evidence>
<keyword evidence="10" id="KW-0489">Methyltransferase</keyword>
<evidence type="ECO:0000313" key="13">
    <source>
        <dbReference type="RefSeq" id="XP_011206183.1"/>
    </source>
</evidence>
<organism evidence="12 13">
    <name type="scientific">Bactrocera dorsalis</name>
    <name type="common">Oriental fruit fly</name>
    <name type="synonym">Dacus dorsalis</name>
    <dbReference type="NCBI Taxonomy" id="27457"/>
    <lineage>
        <taxon>Eukaryota</taxon>
        <taxon>Metazoa</taxon>
        <taxon>Ecdysozoa</taxon>
        <taxon>Arthropoda</taxon>
        <taxon>Hexapoda</taxon>
        <taxon>Insecta</taxon>
        <taxon>Pterygota</taxon>
        <taxon>Neoptera</taxon>
        <taxon>Endopterygota</taxon>
        <taxon>Diptera</taxon>
        <taxon>Brachycera</taxon>
        <taxon>Muscomorpha</taxon>
        <taxon>Tephritoidea</taxon>
        <taxon>Tephritidae</taxon>
        <taxon>Bactrocera</taxon>
        <taxon>Bactrocera</taxon>
    </lineage>
</organism>
<feature type="domain" description="Damage-control phosphatase ARMT1-like metal-binding" evidence="11">
    <location>
        <begin position="87"/>
        <end position="464"/>
    </location>
</feature>
<dbReference type="GO" id="GO:0032259">
    <property type="term" value="P:methylation"/>
    <property type="evidence" value="ECO:0007669"/>
    <property type="project" value="UniProtKB-KW"/>
</dbReference>
<comment type="cofactor">
    <cofactor evidence="10">
        <name>Mn(2+)</name>
        <dbReference type="ChEBI" id="CHEBI:29035"/>
    </cofactor>
    <cofactor evidence="10">
        <name>Ni(2+)</name>
        <dbReference type="ChEBI" id="CHEBI:49786"/>
    </cofactor>
</comment>
<dbReference type="OMA" id="INMWSNC"/>
<dbReference type="GeneID" id="105228177"/>
<keyword evidence="12" id="KW-1185">Reference proteome</keyword>
<dbReference type="InParanoid" id="A0A6I9V8L5"/>
<dbReference type="GO" id="GO:0016462">
    <property type="term" value="F:pyrophosphatase activity"/>
    <property type="evidence" value="ECO:0007669"/>
    <property type="project" value="UniProtKB-ARBA"/>
</dbReference>
<dbReference type="GO" id="GO:0016791">
    <property type="term" value="F:phosphatase activity"/>
    <property type="evidence" value="ECO:0007669"/>
    <property type="project" value="TreeGrafter"/>
</dbReference>
<dbReference type="FunFam" id="3.40.50.10880:FF:000005">
    <property type="entry name" value="DUF89-domain-containing protein"/>
    <property type="match status" value="1"/>
</dbReference>
<comment type="similarity">
    <text evidence="3 10">Belongs to the damage-control phosphatase family. Sugar phosphate phosphatase III subfamily.</text>
</comment>
<dbReference type="Gene3D" id="1.20.930.60">
    <property type="match status" value="1"/>
</dbReference>
<evidence type="ECO:0000256" key="7">
    <source>
        <dbReference type="ARBA" id="ARBA00023211"/>
    </source>
</evidence>
<dbReference type="GO" id="GO:0005634">
    <property type="term" value="C:nucleus"/>
    <property type="evidence" value="ECO:0007669"/>
    <property type="project" value="TreeGrafter"/>
</dbReference>
<dbReference type="GO" id="GO:0051998">
    <property type="term" value="F:protein carboxyl O-methyltransferase activity"/>
    <property type="evidence" value="ECO:0007669"/>
    <property type="project" value="UniProtKB-UniRule"/>
</dbReference>
<dbReference type="Proteomes" id="UP001652620">
    <property type="component" value="Unplaced"/>
</dbReference>
<dbReference type="AlphaFoldDB" id="A0A6I9V8L5"/>
<evidence type="ECO:0000256" key="5">
    <source>
        <dbReference type="ARBA" id="ARBA00022723"/>
    </source>
</evidence>
<evidence type="ECO:0000259" key="11">
    <source>
        <dbReference type="Pfam" id="PF01937"/>
    </source>
</evidence>
<protein>
    <recommendedName>
        <fullName evidence="10">Sugar phosphate phosphatase</fullName>
        <ecNumber evidence="10">2.1.1.-</ecNumber>
        <ecNumber evidence="10">3.1.3.-</ecNumber>
    </recommendedName>
</protein>
<comment type="catalytic activity">
    <reaction evidence="9 10">
        <text>beta-D-fructose 6-phosphate = dihydroxyacetone + D-glyceraldehyde 3-phosphate</text>
        <dbReference type="Rhea" id="RHEA:28002"/>
        <dbReference type="ChEBI" id="CHEBI:16016"/>
        <dbReference type="ChEBI" id="CHEBI:57634"/>
        <dbReference type="ChEBI" id="CHEBI:59776"/>
    </reaction>
</comment>
<reference evidence="13" key="1">
    <citation type="submission" date="2025-08" db="UniProtKB">
        <authorList>
            <consortium name="RefSeq"/>
        </authorList>
    </citation>
    <scope>IDENTIFICATION</scope>
    <source>
        <tissue evidence="13">Adult</tissue>
    </source>
</reference>
<dbReference type="GO" id="GO:0046872">
    <property type="term" value="F:metal ion binding"/>
    <property type="evidence" value="ECO:0007669"/>
    <property type="project" value="UniProtKB-UniRule"/>
</dbReference>
<evidence type="ECO:0000256" key="8">
    <source>
        <dbReference type="ARBA" id="ARBA00045980"/>
    </source>
</evidence>
<dbReference type="PANTHER" id="PTHR12260:SF6">
    <property type="entry name" value="DAMAGE-CONTROL PHOSPHATASE ARMT1"/>
    <property type="match status" value="1"/>
</dbReference>
<evidence type="ECO:0000313" key="12">
    <source>
        <dbReference type="Proteomes" id="UP001652620"/>
    </source>
</evidence>
<keyword evidence="5 10" id="KW-0479">Metal-binding</keyword>
<evidence type="ECO:0000256" key="9">
    <source>
        <dbReference type="ARBA" id="ARBA00048809"/>
    </source>
</evidence>
<evidence type="ECO:0000256" key="2">
    <source>
        <dbReference type="ARBA" id="ARBA00001326"/>
    </source>
</evidence>
<dbReference type="RefSeq" id="XP_011206183.1">
    <property type="nucleotide sequence ID" value="XM_011207881.4"/>
</dbReference>
<keyword evidence="4" id="KW-0533">Nickel</keyword>
<dbReference type="Pfam" id="PF01937">
    <property type="entry name" value="ARMT1-like_dom"/>
    <property type="match status" value="1"/>
</dbReference>
<dbReference type="EC" id="3.1.3.-" evidence="10"/>
<dbReference type="OrthoDB" id="541375at2759"/>
<dbReference type="InterPro" id="IPR039763">
    <property type="entry name" value="ARMT1"/>
</dbReference>
<dbReference type="SUPFAM" id="SSF111321">
    <property type="entry name" value="AF1104-like"/>
    <property type="match status" value="1"/>
</dbReference>
<comment type="catalytic activity">
    <reaction evidence="2 10">
        <text>beta-D-fructose 1-phosphate + H2O = D-fructose + phosphate</text>
        <dbReference type="Rhea" id="RHEA:35603"/>
        <dbReference type="ChEBI" id="CHEBI:15377"/>
        <dbReference type="ChEBI" id="CHEBI:37721"/>
        <dbReference type="ChEBI" id="CHEBI:43474"/>
        <dbReference type="ChEBI" id="CHEBI:138881"/>
    </reaction>
</comment>
<dbReference type="Gene3D" id="3.40.50.10880">
    <property type="entry name" value="Uncharacterised protein PF01937, DUF89, domain 3"/>
    <property type="match status" value="1"/>
</dbReference>
<dbReference type="KEGG" id="bdr:105228177"/>
<keyword evidence="7 10" id="KW-0464">Manganese</keyword>
<dbReference type="GO" id="GO:0030643">
    <property type="term" value="P:intracellular phosphate ion homeostasis"/>
    <property type="evidence" value="ECO:0007669"/>
    <property type="project" value="UniProtKB-ARBA"/>
</dbReference>